<keyword evidence="4" id="KW-1185">Reference proteome</keyword>
<evidence type="ECO:0000256" key="2">
    <source>
        <dbReference type="SAM" id="SignalP"/>
    </source>
</evidence>
<dbReference type="Proteomes" id="UP000015241">
    <property type="component" value="Unassembled WGS sequence"/>
</dbReference>
<name>S8E3Z8_FOMSC</name>
<feature type="signal peptide" evidence="2">
    <location>
        <begin position="1"/>
        <end position="21"/>
    </location>
</feature>
<feature type="compositionally biased region" description="Basic and acidic residues" evidence="1">
    <location>
        <begin position="196"/>
        <end position="212"/>
    </location>
</feature>
<organism evidence="3 4">
    <name type="scientific">Fomitopsis schrenkii</name>
    <name type="common">Brown rot fungus</name>
    <dbReference type="NCBI Taxonomy" id="2126942"/>
    <lineage>
        <taxon>Eukaryota</taxon>
        <taxon>Fungi</taxon>
        <taxon>Dikarya</taxon>
        <taxon>Basidiomycota</taxon>
        <taxon>Agaricomycotina</taxon>
        <taxon>Agaricomycetes</taxon>
        <taxon>Polyporales</taxon>
        <taxon>Fomitopsis</taxon>
    </lineage>
</organism>
<accession>S8E3Z8</accession>
<dbReference type="AlphaFoldDB" id="S8E3Z8"/>
<keyword evidence="2" id="KW-0732">Signal</keyword>
<evidence type="ECO:0000313" key="4">
    <source>
        <dbReference type="Proteomes" id="UP000015241"/>
    </source>
</evidence>
<reference evidence="3 4" key="1">
    <citation type="journal article" date="2012" name="Science">
        <title>The Paleozoic origin of enzymatic lignin decomposition reconstructed from 31 fungal genomes.</title>
        <authorList>
            <person name="Floudas D."/>
            <person name="Binder M."/>
            <person name="Riley R."/>
            <person name="Barry K."/>
            <person name="Blanchette R.A."/>
            <person name="Henrissat B."/>
            <person name="Martinez A.T."/>
            <person name="Otillar R."/>
            <person name="Spatafora J.W."/>
            <person name="Yadav J.S."/>
            <person name="Aerts A."/>
            <person name="Benoit I."/>
            <person name="Boyd A."/>
            <person name="Carlson A."/>
            <person name="Copeland A."/>
            <person name="Coutinho P.M."/>
            <person name="de Vries R.P."/>
            <person name="Ferreira P."/>
            <person name="Findley K."/>
            <person name="Foster B."/>
            <person name="Gaskell J."/>
            <person name="Glotzer D."/>
            <person name="Gorecki P."/>
            <person name="Heitman J."/>
            <person name="Hesse C."/>
            <person name="Hori C."/>
            <person name="Igarashi K."/>
            <person name="Jurgens J.A."/>
            <person name="Kallen N."/>
            <person name="Kersten P."/>
            <person name="Kohler A."/>
            <person name="Kuees U."/>
            <person name="Kumar T.K.A."/>
            <person name="Kuo A."/>
            <person name="LaButti K."/>
            <person name="Larrondo L.F."/>
            <person name="Lindquist E."/>
            <person name="Ling A."/>
            <person name="Lombard V."/>
            <person name="Lucas S."/>
            <person name="Lundell T."/>
            <person name="Martin R."/>
            <person name="McLaughlin D.J."/>
            <person name="Morgenstern I."/>
            <person name="Morin E."/>
            <person name="Murat C."/>
            <person name="Nagy L.G."/>
            <person name="Nolan M."/>
            <person name="Ohm R.A."/>
            <person name="Patyshakuliyeva A."/>
            <person name="Rokas A."/>
            <person name="Ruiz-Duenas F.J."/>
            <person name="Sabat G."/>
            <person name="Salamov A."/>
            <person name="Samejima M."/>
            <person name="Schmutz J."/>
            <person name="Slot J.C."/>
            <person name="St John F."/>
            <person name="Stenlid J."/>
            <person name="Sun H."/>
            <person name="Sun S."/>
            <person name="Syed K."/>
            <person name="Tsang A."/>
            <person name="Wiebenga A."/>
            <person name="Young D."/>
            <person name="Pisabarro A."/>
            <person name="Eastwood D.C."/>
            <person name="Martin F."/>
            <person name="Cullen D."/>
            <person name="Grigoriev I.V."/>
            <person name="Hibbett D.S."/>
        </authorList>
    </citation>
    <scope>NUCLEOTIDE SEQUENCE</scope>
    <source>
        <strain evidence="4">FP-58527</strain>
    </source>
</reference>
<gene>
    <name evidence="3" type="ORF">FOMPIDRAFT_1061473</name>
</gene>
<dbReference type="HOGENOM" id="CLU_1415194_0_0_1"/>
<protein>
    <submittedName>
        <fullName evidence="3">Uncharacterized protein</fullName>
    </submittedName>
</protein>
<sequence length="236" mass="27518">MRLLNCLPWAVLVATASLVTAHPVGNDVFAYVLIFIPSQYDLNDVRSSSRDDADASLLVRDPTGLDLLAREYLSALLFARTLPLEHVQFRREAPYYKALRGWKLHDDMEHTRQKYHPGPRPRREQFTSQREYDKAWGRWDAQRRKFDHEEYKVRKKHEIQMGIDRSERHRQARKKKAAEQAALVKARKKVAAETAAAEKARKKATAEKEKKPGMLAKWFGRGQKKAKRGLMYVYDE</sequence>
<dbReference type="InParanoid" id="S8E3Z8"/>
<dbReference type="EMBL" id="KE504168">
    <property type="protein sequence ID" value="EPS98123.1"/>
    <property type="molecule type" value="Genomic_DNA"/>
</dbReference>
<feature type="chain" id="PRO_5004550341" evidence="2">
    <location>
        <begin position="22"/>
        <end position="236"/>
    </location>
</feature>
<evidence type="ECO:0000256" key="1">
    <source>
        <dbReference type="SAM" id="MobiDB-lite"/>
    </source>
</evidence>
<proteinExistence type="predicted"/>
<evidence type="ECO:0000313" key="3">
    <source>
        <dbReference type="EMBL" id="EPS98123.1"/>
    </source>
</evidence>
<feature type="region of interest" description="Disordered" evidence="1">
    <location>
        <begin position="193"/>
        <end position="225"/>
    </location>
</feature>